<proteinExistence type="inferred from homology"/>
<dbReference type="RefSeq" id="WP_344414787.1">
    <property type="nucleotide sequence ID" value="NZ_BAAANN010000004.1"/>
</dbReference>
<dbReference type="PANTHER" id="PTHR43798">
    <property type="entry name" value="MONOACYLGLYCEROL LIPASE"/>
    <property type="match status" value="1"/>
</dbReference>
<dbReference type="InterPro" id="IPR000073">
    <property type="entry name" value="AB_hydrolase_1"/>
</dbReference>
<evidence type="ECO:0000313" key="5">
    <source>
        <dbReference type="Proteomes" id="UP001501116"/>
    </source>
</evidence>
<gene>
    <name evidence="4" type="ORF">GCM10009754_14370</name>
</gene>
<sequence length="273" mass="30204">MGICADDGQRLWAVERGAGAPVVCCHGGPGLWDMFEDVTLPGRVIRWDQRGCGRSAPGGPYSLARTVDDLDAVRRAFGLERMALFGHSWGAQVALRYALDHPERVTELVYVSGVGLGGSWHAEFLENFLARLGADRPRWEELRTRERTPDEDRELAVLQWTTDFADTSRAREHAEGMATPWFEVNYECNAAIAAEEPRVWREPELVAECRALTVPVLLVDGAADIRPRRAVDSLAAALPSVDRVVLPGVGHVPWLEAPREFYAAVSGFLTRTT</sequence>
<evidence type="ECO:0000256" key="1">
    <source>
        <dbReference type="ARBA" id="ARBA00010088"/>
    </source>
</evidence>
<evidence type="ECO:0000256" key="2">
    <source>
        <dbReference type="ARBA" id="ARBA00022801"/>
    </source>
</evidence>
<name>A0ABP5BKV1_9PSEU</name>
<keyword evidence="5" id="KW-1185">Reference proteome</keyword>
<dbReference type="EMBL" id="BAAANN010000004">
    <property type="protein sequence ID" value="GAA1947358.1"/>
    <property type="molecule type" value="Genomic_DNA"/>
</dbReference>
<dbReference type="Proteomes" id="UP001501116">
    <property type="component" value="Unassembled WGS sequence"/>
</dbReference>
<dbReference type="Pfam" id="PF00561">
    <property type="entry name" value="Abhydrolase_1"/>
    <property type="match status" value="1"/>
</dbReference>
<dbReference type="PRINTS" id="PR00793">
    <property type="entry name" value="PROAMNOPTASE"/>
</dbReference>
<evidence type="ECO:0000259" key="3">
    <source>
        <dbReference type="Pfam" id="PF00561"/>
    </source>
</evidence>
<feature type="domain" description="AB hydrolase-1" evidence="3">
    <location>
        <begin position="21"/>
        <end position="257"/>
    </location>
</feature>
<dbReference type="PANTHER" id="PTHR43798:SF31">
    <property type="entry name" value="AB HYDROLASE SUPERFAMILY PROTEIN YCLE"/>
    <property type="match status" value="1"/>
</dbReference>
<protein>
    <recommendedName>
        <fullName evidence="3">AB hydrolase-1 domain-containing protein</fullName>
    </recommendedName>
</protein>
<organism evidence="4 5">
    <name type="scientific">Amycolatopsis minnesotensis</name>
    <dbReference type="NCBI Taxonomy" id="337894"/>
    <lineage>
        <taxon>Bacteria</taxon>
        <taxon>Bacillati</taxon>
        <taxon>Actinomycetota</taxon>
        <taxon>Actinomycetes</taxon>
        <taxon>Pseudonocardiales</taxon>
        <taxon>Pseudonocardiaceae</taxon>
        <taxon>Amycolatopsis</taxon>
    </lineage>
</organism>
<dbReference type="InterPro" id="IPR050266">
    <property type="entry name" value="AB_hydrolase_sf"/>
</dbReference>
<dbReference type="PRINTS" id="PR00111">
    <property type="entry name" value="ABHYDROLASE"/>
</dbReference>
<evidence type="ECO:0000313" key="4">
    <source>
        <dbReference type="EMBL" id="GAA1947358.1"/>
    </source>
</evidence>
<comment type="caution">
    <text evidence="4">The sequence shown here is derived from an EMBL/GenBank/DDBJ whole genome shotgun (WGS) entry which is preliminary data.</text>
</comment>
<dbReference type="InterPro" id="IPR029058">
    <property type="entry name" value="AB_hydrolase_fold"/>
</dbReference>
<comment type="similarity">
    <text evidence="1">Belongs to the peptidase S33 family.</text>
</comment>
<reference evidence="5" key="1">
    <citation type="journal article" date="2019" name="Int. J. Syst. Evol. Microbiol.">
        <title>The Global Catalogue of Microorganisms (GCM) 10K type strain sequencing project: providing services to taxonomists for standard genome sequencing and annotation.</title>
        <authorList>
            <consortium name="The Broad Institute Genomics Platform"/>
            <consortium name="The Broad Institute Genome Sequencing Center for Infectious Disease"/>
            <person name="Wu L."/>
            <person name="Ma J."/>
        </authorList>
    </citation>
    <scope>NUCLEOTIDE SEQUENCE [LARGE SCALE GENOMIC DNA]</scope>
    <source>
        <strain evidence="5">JCM 14545</strain>
    </source>
</reference>
<dbReference type="InterPro" id="IPR002410">
    <property type="entry name" value="Peptidase_S33"/>
</dbReference>
<keyword evidence="2" id="KW-0378">Hydrolase</keyword>
<dbReference type="Gene3D" id="3.40.50.1820">
    <property type="entry name" value="alpha/beta hydrolase"/>
    <property type="match status" value="1"/>
</dbReference>
<accession>A0ABP5BKV1</accession>
<dbReference type="SUPFAM" id="SSF53474">
    <property type="entry name" value="alpha/beta-Hydrolases"/>
    <property type="match status" value="1"/>
</dbReference>